<dbReference type="EMBL" id="CAKLBY020000073">
    <property type="protein sequence ID" value="CAK7924170.1"/>
    <property type="molecule type" value="Genomic_DNA"/>
</dbReference>
<dbReference type="InterPro" id="IPR036322">
    <property type="entry name" value="WD40_repeat_dom_sf"/>
</dbReference>
<sequence>MQLTKRKLKDETLLSLEKDMALQELDAALSILREEILRQRSLLEKSEMKTERLKKQNAELETQVQEKSALLHEWIHTTSGQRGGEAPSSASEARKTQERSERMTQLLDESGGLSQSGPRATLITQTTHSVRAHATEVNSVCFNASGNTLFSGSSDGTVKAWEAEAGSSSAPRALGE</sequence>
<dbReference type="PROSITE" id="PS00678">
    <property type="entry name" value="WD_REPEATS_1"/>
    <property type="match status" value="1"/>
</dbReference>
<feature type="repeat" description="WD" evidence="3">
    <location>
        <begin position="130"/>
        <end position="171"/>
    </location>
</feature>
<dbReference type="SMART" id="SM00320">
    <property type="entry name" value="WD40"/>
    <property type="match status" value="1"/>
</dbReference>
<dbReference type="AlphaFoldDB" id="A0AAV1TPK5"/>
<dbReference type="PROSITE" id="PS50082">
    <property type="entry name" value="WD_REPEATS_2"/>
    <property type="match status" value="1"/>
</dbReference>
<evidence type="ECO:0000256" key="4">
    <source>
        <dbReference type="SAM" id="Coils"/>
    </source>
</evidence>
<feature type="compositionally biased region" description="Basic and acidic residues" evidence="5">
    <location>
        <begin position="92"/>
        <end position="102"/>
    </location>
</feature>
<evidence type="ECO:0000313" key="6">
    <source>
        <dbReference type="EMBL" id="CAK7924170.1"/>
    </source>
</evidence>
<protein>
    <submittedName>
        <fullName evidence="6">Uncharacterized protein</fullName>
    </submittedName>
</protein>
<gene>
    <name evidence="6" type="ORF">PM001_LOCUS9320</name>
</gene>
<feature type="coiled-coil region" evidence="4">
    <location>
        <begin position="43"/>
        <end position="73"/>
    </location>
</feature>
<dbReference type="InterPro" id="IPR001680">
    <property type="entry name" value="WD40_rpt"/>
</dbReference>
<dbReference type="Pfam" id="PF00400">
    <property type="entry name" value="WD40"/>
    <property type="match status" value="1"/>
</dbReference>
<dbReference type="InterPro" id="IPR015943">
    <property type="entry name" value="WD40/YVTN_repeat-like_dom_sf"/>
</dbReference>
<evidence type="ECO:0000256" key="2">
    <source>
        <dbReference type="ARBA" id="ARBA00022737"/>
    </source>
</evidence>
<evidence type="ECO:0000256" key="3">
    <source>
        <dbReference type="PROSITE-ProRule" id="PRU00221"/>
    </source>
</evidence>
<reference evidence="6" key="1">
    <citation type="submission" date="2024-01" db="EMBL/GenBank/DDBJ databases">
        <authorList>
            <person name="Webb A."/>
        </authorList>
    </citation>
    <scope>NUCLEOTIDE SEQUENCE</scope>
    <source>
        <strain evidence="6">Pm1</strain>
    </source>
</reference>
<feature type="region of interest" description="Disordered" evidence="5">
    <location>
        <begin position="76"/>
        <end position="102"/>
    </location>
</feature>
<name>A0AAV1TPK5_9STRA</name>
<evidence type="ECO:0000256" key="1">
    <source>
        <dbReference type="ARBA" id="ARBA00022574"/>
    </source>
</evidence>
<keyword evidence="4" id="KW-0175">Coiled coil</keyword>
<organism evidence="6 7">
    <name type="scientific">Peronospora matthiolae</name>
    <dbReference type="NCBI Taxonomy" id="2874970"/>
    <lineage>
        <taxon>Eukaryota</taxon>
        <taxon>Sar</taxon>
        <taxon>Stramenopiles</taxon>
        <taxon>Oomycota</taxon>
        <taxon>Peronosporomycetes</taxon>
        <taxon>Peronosporales</taxon>
        <taxon>Peronosporaceae</taxon>
        <taxon>Peronospora</taxon>
    </lineage>
</organism>
<keyword evidence="1 3" id="KW-0853">WD repeat</keyword>
<dbReference type="PROSITE" id="PS50294">
    <property type="entry name" value="WD_REPEATS_REGION"/>
    <property type="match status" value="1"/>
</dbReference>
<dbReference type="SUPFAM" id="SSF50978">
    <property type="entry name" value="WD40 repeat-like"/>
    <property type="match status" value="1"/>
</dbReference>
<dbReference type="Gene3D" id="2.130.10.10">
    <property type="entry name" value="YVTN repeat-like/Quinoprotein amine dehydrogenase"/>
    <property type="match status" value="1"/>
</dbReference>
<proteinExistence type="predicted"/>
<comment type="caution">
    <text evidence="6">The sequence shown here is derived from an EMBL/GenBank/DDBJ whole genome shotgun (WGS) entry which is preliminary data.</text>
</comment>
<keyword evidence="2" id="KW-0677">Repeat</keyword>
<accession>A0AAV1TPK5</accession>
<dbReference type="Proteomes" id="UP001162060">
    <property type="component" value="Unassembled WGS sequence"/>
</dbReference>
<evidence type="ECO:0000313" key="7">
    <source>
        <dbReference type="Proteomes" id="UP001162060"/>
    </source>
</evidence>
<evidence type="ECO:0000256" key="5">
    <source>
        <dbReference type="SAM" id="MobiDB-lite"/>
    </source>
</evidence>
<dbReference type="InterPro" id="IPR019775">
    <property type="entry name" value="WD40_repeat_CS"/>
</dbReference>